<evidence type="ECO:0000313" key="18">
    <source>
        <dbReference type="EMBL" id="MDN4166821.1"/>
    </source>
</evidence>
<protein>
    <submittedName>
        <fullName evidence="18">Polysaccharide biosynthesis/export family protein</fullName>
    </submittedName>
</protein>
<dbReference type="RefSeq" id="WP_320005357.1">
    <property type="nucleotide sequence ID" value="NZ_JAUHJS010000008.1"/>
</dbReference>
<evidence type="ECO:0000256" key="10">
    <source>
        <dbReference type="ARBA" id="ARBA00023114"/>
    </source>
</evidence>
<keyword evidence="11 15" id="KW-0472">Membrane</keyword>
<dbReference type="PROSITE" id="PS51257">
    <property type="entry name" value="PROKAR_LIPOPROTEIN"/>
    <property type="match status" value="1"/>
</dbReference>
<evidence type="ECO:0000313" key="19">
    <source>
        <dbReference type="Proteomes" id="UP001168552"/>
    </source>
</evidence>
<evidence type="ECO:0000256" key="13">
    <source>
        <dbReference type="ARBA" id="ARBA00023237"/>
    </source>
</evidence>
<keyword evidence="13" id="KW-0998">Cell outer membrane</keyword>
<evidence type="ECO:0000256" key="11">
    <source>
        <dbReference type="ARBA" id="ARBA00023136"/>
    </source>
</evidence>
<evidence type="ECO:0000259" key="16">
    <source>
        <dbReference type="Pfam" id="PF02563"/>
    </source>
</evidence>
<feature type="domain" description="Polysaccharide export protein N-terminal" evidence="16">
    <location>
        <begin position="47"/>
        <end position="142"/>
    </location>
</feature>
<dbReference type="EMBL" id="JAUHJS010000008">
    <property type="protein sequence ID" value="MDN4166821.1"/>
    <property type="molecule type" value="Genomic_DNA"/>
</dbReference>
<comment type="similarity">
    <text evidence="2">Belongs to the BexD/CtrA/VexA family.</text>
</comment>
<keyword evidence="4" id="KW-1134">Transmembrane beta strand</keyword>
<dbReference type="InterPro" id="IPR003715">
    <property type="entry name" value="Poly_export_N"/>
</dbReference>
<evidence type="ECO:0000256" key="6">
    <source>
        <dbReference type="ARBA" id="ARBA00022692"/>
    </source>
</evidence>
<dbReference type="Pfam" id="PF02563">
    <property type="entry name" value="Poly_export"/>
    <property type="match status" value="1"/>
</dbReference>
<evidence type="ECO:0000256" key="2">
    <source>
        <dbReference type="ARBA" id="ARBA00009450"/>
    </source>
</evidence>
<evidence type="ECO:0000256" key="15">
    <source>
        <dbReference type="SAM" id="Phobius"/>
    </source>
</evidence>
<dbReference type="Proteomes" id="UP001168552">
    <property type="component" value="Unassembled WGS sequence"/>
</dbReference>
<feature type="transmembrane region" description="Helical" evidence="15">
    <location>
        <begin position="238"/>
        <end position="258"/>
    </location>
</feature>
<keyword evidence="19" id="KW-1185">Reference proteome</keyword>
<comment type="subcellular location">
    <subcellularLocation>
        <location evidence="1">Cell outer membrane</location>
        <topology evidence="1">Multi-pass membrane protein</topology>
    </subcellularLocation>
</comment>
<evidence type="ECO:0000256" key="14">
    <source>
        <dbReference type="ARBA" id="ARBA00023288"/>
    </source>
</evidence>
<evidence type="ECO:0000256" key="1">
    <source>
        <dbReference type="ARBA" id="ARBA00004571"/>
    </source>
</evidence>
<evidence type="ECO:0000256" key="8">
    <source>
        <dbReference type="ARBA" id="ARBA00023047"/>
    </source>
</evidence>
<keyword evidence="10" id="KW-0626">Porin</keyword>
<keyword evidence="14" id="KW-0449">Lipoprotein</keyword>
<evidence type="ECO:0000256" key="7">
    <source>
        <dbReference type="ARBA" id="ARBA00022729"/>
    </source>
</evidence>
<evidence type="ECO:0000259" key="17">
    <source>
        <dbReference type="Pfam" id="PF22461"/>
    </source>
</evidence>
<dbReference type="InterPro" id="IPR049712">
    <property type="entry name" value="Poly_export"/>
</dbReference>
<dbReference type="Gene3D" id="3.10.560.10">
    <property type="entry name" value="Outer membrane lipoprotein wza domain like"/>
    <property type="match status" value="1"/>
</dbReference>
<dbReference type="Pfam" id="PF22461">
    <property type="entry name" value="SLBB_2"/>
    <property type="match status" value="1"/>
</dbReference>
<feature type="domain" description="SLBB" evidence="17">
    <location>
        <begin position="147"/>
        <end position="224"/>
    </location>
</feature>
<sequence>MKRSFLFIASLALLLAFSGCKVYRQNIMFKTKANRLPEGLSQLSQHAERNYILQPFDRITVQVYTNKGERLIDPDFELMEGINPNMMNNRQNSEYFLDENGMANIPMLGFVNLKGLRLDQADSLFQQEYQQFYNEPFVITRIASKRVTVLGGTTSQVIPFQNENMNLIEAIALAGGMPANGKAQNVRLIRGPLDNPQVFVIDLSTIEGMVSTQQPLQAGDIIYIEPVRRVLPETIRDIAPLVGLITNVITLVVVLQNLN</sequence>
<dbReference type="PANTHER" id="PTHR33619:SF3">
    <property type="entry name" value="POLYSACCHARIDE EXPORT PROTEIN GFCE-RELATED"/>
    <property type="match status" value="1"/>
</dbReference>
<reference evidence="18" key="1">
    <citation type="submission" date="2023-06" db="EMBL/GenBank/DDBJ databases">
        <title>Cytophagales bacterium Strain LB-30, isolated from soil.</title>
        <authorList>
            <person name="Liu B."/>
        </authorList>
    </citation>
    <scope>NUCLEOTIDE SEQUENCE</scope>
    <source>
        <strain evidence="18">LB-30</strain>
    </source>
</reference>
<gene>
    <name evidence="18" type="ORF">QWY31_15015</name>
</gene>
<dbReference type="InterPro" id="IPR054765">
    <property type="entry name" value="SLBB_dom"/>
</dbReference>
<evidence type="ECO:0000256" key="5">
    <source>
        <dbReference type="ARBA" id="ARBA00022597"/>
    </source>
</evidence>
<keyword evidence="5" id="KW-0762">Sugar transport</keyword>
<keyword evidence="8" id="KW-0625">Polysaccharide transport</keyword>
<keyword evidence="6 15" id="KW-0812">Transmembrane</keyword>
<accession>A0ABT8FA31</accession>
<keyword evidence="3" id="KW-0813">Transport</keyword>
<evidence type="ECO:0000256" key="12">
    <source>
        <dbReference type="ARBA" id="ARBA00023139"/>
    </source>
</evidence>
<name>A0ABT8FA31_9BACT</name>
<comment type="caution">
    <text evidence="18">The sequence shown here is derived from an EMBL/GenBank/DDBJ whole genome shotgun (WGS) entry which is preliminary data.</text>
</comment>
<evidence type="ECO:0000256" key="3">
    <source>
        <dbReference type="ARBA" id="ARBA00022448"/>
    </source>
</evidence>
<organism evidence="18 19">
    <name type="scientific">Shiella aurantiaca</name>
    <dbReference type="NCBI Taxonomy" id="3058365"/>
    <lineage>
        <taxon>Bacteria</taxon>
        <taxon>Pseudomonadati</taxon>
        <taxon>Bacteroidota</taxon>
        <taxon>Cytophagia</taxon>
        <taxon>Cytophagales</taxon>
        <taxon>Shiellaceae</taxon>
        <taxon>Shiella</taxon>
    </lineage>
</organism>
<evidence type="ECO:0000256" key="9">
    <source>
        <dbReference type="ARBA" id="ARBA00023065"/>
    </source>
</evidence>
<keyword evidence="15" id="KW-1133">Transmembrane helix</keyword>
<keyword evidence="7" id="KW-0732">Signal</keyword>
<evidence type="ECO:0000256" key="4">
    <source>
        <dbReference type="ARBA" id="ARBA00022452"/>
    </source>
</evidence>
<dbReference type="PANTHER" id="PTHR33619">
    <property type="entry name" value="POLYSACCHARIDE EXPORT PROTEIN GFCE-RELATED"/>
    <property type="match status" value="1"/>
</dbReference>
<proteinExistence type="inferred from homology"/>
<keyword evidence="9" id="KW-0406">Ion transport</keyword>
<keyword evidence="12" id="KW-0564">Palmitate</keyword>